<accession>A0A5C6Z1L1</accession>
<dbReference type="InterPro" id="IPR023974">
    <property type="entry name" value="HxsD"/>
</dbReference>
<dbReference type="AlphaFoldDB" id="A0A5C6Z1L1"/>
<reference evidence="1 2" key="1">
    <citation type="submission" date="2019-08" db="EMBL/GenBank/DDBJ databases">
        <title>Genome of Aequorivita antarctica SW49 (type strain).</title>
        <authorList>
            <person name="Bowman J.P."/>
        </authorList>
    </citation>
    <scope>NUCLEOTIDE SEQUENCE [LARGE SCALE GENOMIC DNA]</scope>
    <source>
        <strain evidence="1 2">SW49</strain>
    </source>
</reference>
<dbReference type="Proteomes" id="UP000321497">
    <property type="component" value="Unassembled WGS sequence"/>
</dbReference>
<name>A0A5C6Z1L1_9FLAO</name>
<dbReference type="NCBIfam" id="TIGR03976">
    <property type="entry name" value="chp_LLNDYxLRE"/>
    <property type="match status" value="1"/>
</dbReference>
<evidence type="ECO:0000313" key="2">
    <source>
        <dbReference type="Proteomes" id="UP000321497"/>
    </source>
</evidence>
<protein>
    <submittedName>
        <fullName evidence="1">His-Xaa-Ser system protein HxsD</fullName>
    </submittedName>
</protein>
<dbReference type="RefSeq" id="WP_111843456.1">
    <property type="nucleotide sequence ID" value="NZ_UEGI01000002.1"/>
</dbReference>
<dbReference type="EMBL" id="VORT01000003">
    <property type="protein sequence ID" value="TXD73918.1"/>
    <property type="molecule type" value="Genomic_DNA"/>
</dbReference>
<comment type="caution">
    <text evidence="1">The sequence shown here is derived from an EMBL/GenBank/DDBJ whole genome shotgun (WGS) entry which is preliminary data.</text>
</comment>
<evidence type="ECO:0000313" key="1">
    <source>
        <dbReference type="EMBL" id="TXD73918.1"/>
    </source>
</evidence>
<proteinExistence type="predicted"/>
<gene>
    <name evidence="1" type="primary">hxsD</name>
    <name evidence="1" type="ORF">ESU54_05460</name>
</gene>
<organism evidence="1 2">
    <name type="scientific">Aequorivita antarctica</name>
    <dbReference type="NCBI Taxonomy" id="153266"/>
    <lineage>
        <taxon>Bacteria</taxon>
        <taxon>Pseudomonadati</taxon>
        <taxon>Bacteroidota</taxon>
        <taxon>Flavobacteriia</taxon>
        <taxon>Flavobacteriales</taxon>
        <taxon>Flavobacteriaceae</taxon>
        <taxon>Aequorivita</taxon>
    </lineage>
</organism>
<keyword evidence="2" id="KW-1185">Reference proteome</keyword>
<sequence length="106" mass="12707">MVIRLKKSIYNIEAIRNTIYWFSKNFEILVSDDEDYFEVISENFNEIDRKEFIKSLNDFSLREQINMETKDIKNLVVSKAFYPDLLKFKDIGEFDDPINILKRNGN</sequence>